<protein>
    <recommendedName>
        <fullName evidence="2">YdbS-like PH domain-containing protein</fullName>
    </recommendedName>
</protein>
<evidence type="ECO:0000256" key="1">
    <source>
        <dbReference type="SAM" id="Phobius"/>
    </source>
</evidence>
<keyword evidence="1" id="KW-0472">Membrane</keyword>
<sequence>MLQRYKLLGHRPIQESNFMNYSARPAWYNLWWQIALAVALPVLFLLALIWGERYFSSANLRVVLVVMVAAFLYLVAVIGYRRFSWRYAIDGETIESRQGVIARKLQSIRIQDLRNINVQQSLMQRLLGIGNVEFSSAGGSGIEVVFFGVDDPMAVKALAQRLQSK</sequence>
<keyword evidence="1" id="KW-1133">Transmembrane helix</keyword>
<dbReference type="Pfam" id="PF03703">
    <property type="entry name" value="bPH_2"/>
    <property type="match status" value="1"/>
</dbReference>
<evidence type="ECO:0000259" key="2">
    <source>
        <dbReference type="Pfam" id="PF03703"/>
    </source>
</evidence>
<feature type="transmembrane region" description="Helical" evidence="1">
    <location>
        <begin position="62"/>
        <end position="80"/>
    </location>
</feature>
<name>A0A1F6V0Z4_9PROT</name>
<evidence type="ECO:0000313" key="4">
    <source>
        <dbReference type="Proteomes" id="UP000179076"/>
    </source>
</evidence>
<dbReference type="AlphaFoldDB" id="A0A1F6V0Z4"/>
<dbReference type="EMBL" id="MFSP01000161">
    <property type="protein sequence ID" value="OGI63116.1"/>
    <property type="molecule type" value="Genomic_DNA"/>
</dbReference>
<keyword evidence="1" id="KW-0812">Transmembrane</keyword>
<feature type="domain" description="YdbS-like PH" evidence="2">
    <location>
        <begin position="83"/>
        <end position="157"/>
    </location>
</feature>
<evidence type="ECO:0000313" key="3">
    <source>
        <dbReference type="EMBL" id="OGI63116.1"/>
    </source>
</evidence>
<feature type="transmembrane region" description="Helical" evidence="1">
    <location>
        <begin position="30"/>
        <end position="50"/>
    </location>
</feature>
<accession>A0A1F6V0Z4</accession>
<gene>
    <name evidence="3" type="ORF">A2W18_05420</name>
</gene>
<dbReference type="PANTHER" id="PTHR37938">
    <property type="entry name" value="BLL0215 PROTEIN"/>
    <property type="match status" value="1"/>
</dbReference>
<dbReference type="PANTHER" id="PTHR37938:SF1">
    <property type="entry name" value="BLL0215 PROTEIN"/>
    <property type="match status" value="1"/>
</dbReference>
<organism evidence="3 4">
    <name type="scientific">Candidatus Muproteobacteria bacterium RBG_16_60_9</name>
    <dbReference type="NCBI Taxonomy" id="1817755"/>
    <lineage>
        <taxon>Bacteria</taxon>
        <taxon>Pseudomonadati</taxon>
        <taxon>Pseudomonadota</taxon>
        <taxon>Candidatus Muproteobacteria</taxon>
    </lineage>
</organism>
<dbReference type="Proteomes" id="UP000179076">
    <property type="component" value="Unassembled WGS sequence"/>
</dbReference>
<comment type="caution">
    <text evidence="3">The sequence shown here is derived from an EMBL/GenBank/DDBJ whole genome shotgun (WGS) entry which is preliminary data.</text>
</comment>
<dbReference type="InterPro" id="IPR005182">
    <property type="entry name" value="YdbS-like_PH"/>
</dbReference>
<reference evidence="3 4" key="1">
    <citation type="journal article" date="2016" name="Nat. Commun.">
        <title>Thousands of microbial genomes shed light on interconnected biogeochemical processes in an aquifer system.</title>
        <authorList>
            <person name="Anantharaman K."/>
            <person name="Brown C.T."/>
            <person name="Hug L.A."/>
            <person name="Sharon I."/>
            <person name="Castelle C.J."/>
            <person name="Probst A.J."/>
            <person name="Thomas B.C."/>
            <person name="Singh A."/>
            <person name="Wilkins M.J."/>
            <person name="Karaoz U."/>
            <person name="Brodie E.L."/>
            <person name="Williams K.H."/>
            <person name="Hubbard S.S."/>
            <person name="Banfield J.F."/>
        </authorList>
    </citation>
    <scope>NUCLEOTIDE SEQUENCE [LARGE SCALE GENOMIC DNA]</scope>
</reference>
<proteinExistence type="predicted"/>